<name>A0A918AJV0_9PSEU</name>
<sequence length="218" mass="23909">MRTTASTPPLSIGRADNRGRYVSRLPVPYVTAWSAEEVDSSAVVLLPDGQGIGYRDETPLDRDERGVLLKRTPDAPNRGKPEFGVVHAARQRHAMSHLLCQVCGNPADTDEGGTLWLLQDHRADWSGWPVGMACTEPPVCEECTALAARSCPALRRGHVLLRVRSAPLVGVRGTLWGRSPLGVPRAVDTITTTFEDPLIPWVLAFYLVRQLRQATLIT</sequence>
<dbReference type="EMBL" id="BMRG01000003">
    <property type="protein sequence ID" value="GGP46416.1"/>
    <property type="molecule type" value="Genomic_DNA"/>
</dbReference>
<keyword evidence="2" id="KW-1185">Reference proteome</keyword>
<protein>
    <submittedName>
        <fullName evidence="1">Uncharacterized protein</fullName>
    </submittedName>
</protein>
<accession>A0A918AJV0</accession>
<evidence type="ECO:0000313" key="2">
    <source>
        <dbReference type="Proteomes" id="UP000639606"/>
    </source>
</evidence>
<dbReference type="AlphaFoldDB" id="A0A918AJV0"/>
<organism evidence="1 2">
    <name type="scientific">Saccharothrix coeruleofusca</name>
    <dbReference type="NCBI Taxonomy" id="33919"/>
    <lineage>
        <taxon>Bacteria</taxon>
        <taxon>Bacillati</taxon>
        <taxon>Actinomycetota</taxon>
        <taxon>Actinomycetes</taxon>
        <taxon>Pseudonocardiales</taxon>
        <taxon>Pseudonocardiaceae</taxon>
        <taxon>Saccharothrix</taxon>
    </lineage>
</organism>
<reference evidence="1" key="1">
    <citation type="journal article" date="2014" name="Int. J. Syst. Evol. Microbiol.">
        <title>Complete genome sequence of Corynebacterium casei LMG S-19264T (=DSM 44701T), isolated from a smear-ripened cheese.</title>
        <authorList>
            <consortium name="US DOE Joint Genome Institute (JGI-PGF)"/>
            <person name="Walter F."/>
            <person name="Albersmeier A."/>
            <person name="Kalinowski J."/>
            <person name="Ruckert C."/>
        </authorList>
    </citation>
    <scope>NUCLEOTIDE SEQUENCE</scope>
    <source>
        <strain evidence="1">JCM 3313</strain>
    </source>
</reference>
<comment type="caution">
    <text evidence="1">The sequence shown here is derived from an EMBL/GenBank/DDBJ whole genome shotgun (WGS) entry which is preliminary data.</text>
</comment>
<gene>
    <name evidence="1" type="ORF">GCM10010185_17600</name>
</gene>
<dbReference type="RefSeq" id="WP_189222701.1">
    <property type="nucleotide sequence ID" value="NZ_BMRG01000003.1"/>
</dbReference>
<proteinExistence type="predicted"/>
<dbReference type="Proteomes" id="UP000639606">
    <property type="component" value="Unassembled WGS sequence"/>
</dbReference>
<evidence type="ECO:0000313" key="1">
    <source>
        <dbReference type="EMBL" id="GGP46416.1"/>
    </source>
</evidence>
<reference evidence="1" key="2">
    <citation type="submission" date="2020-09" db="EMBL/GenBank/DDBJ databases">
        <authorList>
            <person name="Sun Q."/>
            <person name="Ohkuma M."/>
        </authorList>
    </citation>
    <scope>NUCLEOTIDE SEQUENCE</scope>
    <source>
        <strain evidence="1">JCM 3313</strain>
    </source>
</reference>